<comment type="caution">
    <text evidence="1">The sequence shown here is derived from an EMBL/GenBank/DDBJ whole genome shotgun (WGS) entry which is preliminary data.</text>
</comment>
<dbReference type="AlphaFoldDB" id="A0AAD7BQA4"/>
<evidence type="ECO:0000313" key="2">
    <source>
        <dbReference type="Proteomes" id="UP001221142"/>
    </source>
</evidence>
<accession>A0AAD7BQA4</accession>
<gene>
    <name evidence="1" type="ORF">FB45DRAFT_1004764</name>
</gene>
<sequence length="286" mass="31940">MKEIPRQRLLTILHRGGTATANPDLLAKHQLVGSDLTAFLRLLVSHSISQAMSTLGLKSAADLESLFHHDRSTKTRLCKGGWERIGASKTKAIGKNFAQYTSPIRTGSFVHEGVQFMQKKPVNRGHILQYTSPIRTEAFVHEGVQVRTAPSSACAAIHQGLISKVAPTMLEIFWLSLSYPLTANSKMQCRRRDENTRKIGDFYLYDTFPNRTGNFGRLGSSLRWLVKKKGGAGYQRRTTQPDSNERFSIDQGIGVKTLRVYLWSAASLQSTVSETKKKAEKNFGTR</sequence>
<keyword evidence="2" id="KW-1185">Reference proteome</keyword>
<reference evidence="1" key="1">
    <citation type="submission" date="2023-03" db="EMBL/GenBank/DDBJ databases">
        <title>Massive genome expansion in bonnet fungi (Mycena s.s.) driven by repeated elements and novel gene families across ecological guilds.</title>
        <authorList>
            <consortium name="Lawrence Berkeley National Laboratory"/>
            <person name="Harder C.B."/>
            <person name="Miyauchi S."/>
            <person name="Viragh M."/>
            <person name="Kuo A."/>
            <person name="Thoen E."/>
            <person name="Andreopoulos B."/>
            <person name="Lu D."/>
            <person name="Skrede I."/>
            <person name="Drula E."/>
            <person name="Henrissat B."/>
            <person name="Morin E."/>
            <person name="Kohler A."/>
            <person name="Barry K."/>
            <person name="LaButti K."/>
            <person name="Morin E."/>
            <person name="Salamov A."/>
            <person name="Lipzen A."/>
            <person name="Mereny Z."/>
            <person name="Hegedus B."/>
            <person name="Baldrian P."/>
            <person name="Stursova M."/>
            <person name="Weitz H."/>
            <person name="Taylor A."/>
            <person name="Grigoriev I.V."/>
            <person name="Nagy L.G."/>
            <person name="Martin F."/>
            <person name="Kauserud H."/>
        </authorList>
    </citation>
    <scope>NUCLEOTIDE SEQUENCE</scope>
    <source>
        <strain evidence="1">9284</strain>
    </source>
</reference>
<dbReference type="EMBL" id="JARKIF010000011">
    <property type="protein sequence ID" value="KAJ7627264.1"/>
    <property type="molecule type" value="Genomic_DNA"/>
</dbReference>
<proteinExistence type="predicted"/>
<protein>
    <submittedName>
        <fullName evidence="1">Uncharacterized protein</fullName>
    </submittedName>
</protein>
<dbReference type="Proteomes" id="UP001221142">
    <property type="component" value="Unassembled WGS sequence"/>
</dbReference>
<evidence type="ECO:0000313" key="1">
    <source>
        <dbReference type="EMBL" id="KAJ7627264.1"/>
    </source>
</evidence>
<organism evidence="1 2">
    <name type="scientific">Roridomyces roridus</name>
    <dbReference type="NCBI Taxonomy" id="1738132"/>
    <lineage>
        <taxon>Eukaryota</taxon>
        <taxon>Fungi</taxon>
        <taxon>Dikarya</taxon>
        <taxon>Basidiomycota</taxon>
        <taxon>Agaricomycotina</taxon>
        <taxon>Agaricomycetes</taxon>
        <taxon>Agaricomycetidae</taxon>
        <taxon>Agaricales</taxon>
        <taxon>Marasmiineae</taxon>
        <taxon>Mycenaceae</taxon>
        <taxon>Roridomyces</taxon>
    </lineage>
</organism>
<name>A0AAD7BQA4_9AGAR</name>